<accession>A0A0K0CZ96</accession>
<dbReference type="AlphaFoldDB" id="A0A0K0CZ96"/>
<evidence type="ECO:0000313" key="1">
    <source>
        <dbReference type="Proteomes" id="UP000035642"/>
    </source>
</evidence>
<organism evidence="1 2">
    <name type="scientific">Angiostrongylus cantonensis</name>
    <name type="common">Rat lungworm</name>
    <dbReference type="NCBI Taxonomy" id="6313"/>
    <lineage>
        <taxon>Eukaryota</taxon>
        <taxon>Metazoa</taxon>
        <taxon>Ecdysozoa</taxon>
        <taxon>Nematoda</taxon>
        <taxon>Chromadorea</taxon>
        <taxon>Rhabditida</taxon>
        <taxon>Rhabditina</taxon>
        <taxon>Rhabditomorpha</taxon>
        <taxon>Strongyloidea</taxon>
        <taxon>Metastrongylidae</taxon>
        <taxon>Angiostrongylus</taxon>
    </lineage>
</organism>
<reference evidence="2" key="2">
    <citation type="submission" date="2017-02" db="UniProtKB">
        <authorList>
            <consortium name="WormBaseParasite"/>
        </authorList>
    </citation>
    <scope>IDENTIFICATION</scope>
</reference>
<dbReference type="Proteomes" id="UP000035642">
    <property type="component" value="Unassembled WGS sequence"/>
</dbReference>
<proteinExistence type="predicted"/>
<sequence length="183" mass="20189">MKNAALLISPDREKRGRKPLGYSDAVEERVKSLSISSQFFMTSGIAMMETIPATHVPSTGWVIAERVLEALGLVAVLAVLFPLQEDVSRVVSELSMQPHLHSRRTLHPLDDARKGLCHANLADVESLADVPELYAVADLNAHRKVGREVLESRGKIAESTASGFEREICARIARFYLLKKMAV</sequence>
<keyword evidence="1" id="KW-1185">Reference proteome</keyword>
<evidence type="ECO:0000313" key="2">
    <source>
        <dbReference type="WBParaSite" id="ACAC_0000303201-mRNA-1"/>
    </source>
</evidence>
<dbReference type="WBParaSite" id="ACAC_0000303201-mRNA-1">
    <property type="protein sequence ID" value="ACAC_0000303201-mRNA-1"/>
    <property type="gene ID" value="ACAC_0000303201"/>
</dbReference>
<protein>
    <submittedName>
        <fullName evidence="2">CNNM transmembrane domain-containing protein</fullName>
    </submittedName>
</protein>
<name>A0A0K0CZ96_ANGCA</name>
<reference evidence="1" key="1">
    <citation type="submission" date="2012-09" db="EMBL/GenBank/DDBJ databases">
        <authorList>
            <person name="Martin A.A."/>
        </authorList>
    </citation>
    <scope>NUCLEOTIDE SEQUENCE</scope>
</reference>